<dbReference type="PANTHER" id="PTHR28019:SF2">
    <property type="entry name" value="CELL MEMBRANE PROTEIN YLR413W-RELATED"/>
    <property type="match status" value="1"/>
</dbReference>
<feature type="transmembrane region" description="Helical" evidence="1">
    <location>
        <begin position="172"/>
        <end position="195"/>
    </location>
</feature>
<dbReference type="InterPro" id="IPR009571">
    <property type="entry name" value="SUR7/Rim9-like_fungi"/>
</dbReference>
<reference evidence="2 3" key="1">
    <citation type="submission" date="2017-03" db="EMBL/GenBank/DDBJ databases">
        <title>Widespread Adenine N6-methylation of Active Genes in Fungi.</title>
        <authorList>
            <consortium name="DOE Joint Genome Institute"/>
            <person name="Mondo S.J."/>
            <person name="Dannebaum R.O."/>
            <person name="Kuo R.C."/>
            <person name="Louie K.B."/>
            <person name="Bewick A.J."/>
            <person name="Labutti K."/>
            <person name="Haridas S."/>
            <person name="Kuo A."/>
            <person name="Salamov A."/>
            <person name="Ahrendt S.R."/>
            <person name="Lau R."/>
            <person name="Bowen B.P."/>
            <person name="Lipzen A."/>
            <person name="Sullivan W."/>
            <person name="Andreopoulos W.B."/>
            <person name="Clum A."/>
            <person name="Lindquist E."/>
            <person name="Daum C."/>
            <person name="Northen T.R."/>
            <person name="Ramamoorthy G."/>
            <person name="Schmitz R.J."/>
            <person name="Gryganskyi A."/>
            <person name="Culley D."/>
            <person name="Magnuson J."/>
            <person name="James T.Y."/>
            <person name="O'Malley M.A."/>
            <person name="Stajich J.E."/>
            <person name="Spatafora J.W."/>
            <person name="Visel A."/>
            <person name="Grigoriev I.V."/>
        </authorList>
    </citation>
    <scope>NUCLEOTIDE SEQUENCE [LARGE SCALE GENOMIC DNA]</scope>
    <source>
        <strain evidence="2 3">NRRL Y-17943</strain>
    </source>
</reference>
<dbReference type="PANTHER" id="PTHR28019">
    <property type="entry name" value="CELL MEMBRANE PROTEIN YLR413W-RELATED"/>
    <property type="match status" value="1"/>
</dbReference>
<evidence type="ECO:0000313" key="2">
    <source>
        <dbReference type="EMBL" id="ORX37231.1"/>
    </source>
</evidence>
<feature type="transmembrane region" description="Helical" evidence="1">
    <location>
        <begin position="143"/>
        <end position="165"/>
    </location>
</feature>
<dbReference type="STRING" id="4999.A0A1Y1UGN7"/>
<dbReference type="OrthoDB" id="3349852at2759"/>
<name>A0A1Y1UGN7_9TREE</name>
<evidence type="ECO:0000313" key="3">
    <source>
        <dbReference type="Proteomes" id="UP000193218"/>
    </source>
</evidence>
<protein>
    <submittedName>
        <fullName evidence="2">Actin cortical patch SUR7/pH-response regulator pali</fullName>
    </submittedName>
</protein>
<dbReference type="GO" id="GO:0005886">
    <property type="term" value="C:plasma membrane"/>
    <property type="evidence" value="ECO:0007669"/>
    <property type="project" value="InterPro"/>
</dbReference>
<dbReference type="Gene3D" id="1.20.140.150">
    <property type="match status" value="1"/>
</dbReference>
<dbReference type="InParanoid" id="A0A1Y1UGN7"/>
<keyword evidence="1" id="KW-1133">Transmembrane helix</keyword>
<organism evidence="2 3">
    <name type="scientific">Kockovaella imperatae</name>
    <dbReference type="NCBI Taxonomy" id="4999"/>
    <lineage>
        <taxon>Eukaryota</taxon>
        <taxon>Fungi</taxon>
        <taxon>Dikarya</taxon>
        <taxon>Basidiomycota</taxon>
        <taxon>Agaricomycotina</taxon>
        <taxon>Tremellomycetes</taxon>
        <taxon>Tremellales</taxon>
        <taxon>Cuniculitremaceae</taxon>
        <taxon>Kockovaella</taxon>
    </lineage>
</organism>
<proteinExistence type="predicted"/>
<dbReference type="RefSeq" id="XP_021871269.1">
    <property type="nucleotide sequence ID" value="XM_022012775.1"/>
</dbReference>
<accession>A0A1Y1UGN7</accession>
<comment type="caution">
    <text evidence="2">The sequence shown here is derived from an EMBL/GenBank/DDBJ whole genome shotgun (WGS) entry which is preliminary data.</text>
</comment>
<dbReference type="GeneID" id="33554583"/>
<dbReference type="EMBL" id="NBSH01000006">
    <property type="protein sequence ID" value="ORX37231.1"/>
    <property type="molecule type" value="Genomic_DNA"/>
</dbReference>
<keyword evidence="1" id="KW-0472">Membrane</keyword>
<keyword evidence="3" id="KW-1185">Reference proteome</keyword>
<sequence>MRGEHCIAGASVLSAIAIILLVFVNIGQIGTGALVSGIYMAQVNVAAYGAAVQAATKSTPNGLYDTQNNPLGTSAGLRQYYRYGIYRACAYQKDGSGICSDSSFGHPMEPYGDVLADTPSKFKSTFNQIVPNSTYKNDSYNSAMTRIGGLLIFVGSALAAVALILGVLKSKVFFFGAATCSGLSAFLLLIGATLWTACIAQDSSIADYAVAKTQNLGITTTAGAGLYLTWAAFVFVTLSVLPYVIACCTFRRD</sequence>
<keyword evidence="1" id="KW-0812">Transmembrane</keyword>
<dbReference type="Proteomes" id="UP000193218">
    <property type="component" value="Unassembled WGS sequence"/>
</dbReference>
<dbReference type="GO" id="GO:0031505">
    <property type="term" value="P:fungal-type cell wall organization"/>
    <property type="evidence" value="ECO:0007669"/>
    <property type="project" value="TreeGrafter"/>
</dbReference>
<dbReference type="InterPro" id="IPR052413">
    <property type="entry name" value="SUR7_domain"/>
</dbReference>
<evidence type="ECO:0000256" key="1">
    <source>
        <dbReference type="SAM" id="Phobius"/>
    </source>
</evidence>
<dbReference type="GO" id="GO:0051285">
    <property type="term" value="C:cell cortex of cell tip"/>
    <property type="evidence" value="ECO:0007669"/>
    <property type="project" value="TreeGrafter"/>
</dbReference>
<dbReference type="AlphaFoldDB" id="A0A1Y1UGN7"/>
<dbReference type="Pfam" id="PF06687">
    <property type="entry name" value="SUR7"/>
    <property type="match status" value="1"/>
</dbReference>
<feature type="transmembrane region" description="Helical" evidence="1">
    <location>
        <begin position="7"/>
        <end position="26"/>
    </location>
</feature>
<feature type="transmembrane region" description="Helical" evidence="1">
    <location>
        <begin position="227"/>
        <end position="250"/>
    </location>
</feature>
<gene>
    <name evidence="2" type="ORF">BD324DRAFT_434317</name>
</gene>